<dbReference type="HAMAP" id="MF_00966">
    <property type="entry name" value="G6PD"/>
    <property type="match status" value="1"/>
</dbReference>
<dbReference type="Pfam" id="PF02781">
    <property type="entry name" value="G6PD_C"/>
    <property type="match status" value="1"/>
</dbReference>
<evidence type="ECO:0000313" key="11">
    <source>
        <dbReference type="Proteomes" id="UP000199647"/>
    </source>
</evidence>
<dbReference type="RefSeq" id="WP_092498005.1">
    <property type="nucleotide sequence ID" value="NZ_FOFG01000012.1"/>
</dbReference>
<proteinExistence type="inferred from homology"/>
<evidence type="ECO:0000256" key="6">
    <source>
        <dbReference type="ARBA" id="ARBA00023277"/>
    </source>
</evidence>
<comment type="pathway">
    <text evidence="1 7">Carbohydrate degradation; pentose phosphate pathway; D-ribulose 5-phosphate from D-glucose 6-phosphate (oxidative stage): step 1/3.</text>
</comment>
<comment type="similarity">
    <text evidence="2 7">Belongs to the glucose-6-phosphate dehydrogenase family.</text>
</comment>
<evidence type="ECO:0000313" key="10">
    <source>
        <dbReference type="EMBL" id="SER16156.1"/>
    </source>
</evidence>
<name>A0A1H9LXG3_9HYPH</name>
<dbReference type="PANTHER" id="PTHR23429:SF0">
    <property type="entry name" value="GLUCOSE-6-PHOSPHATE 1-DEHYDROGENASE"/>
    <property type="match status" value="1"/>
</dbReference>
<dbReference type="InterPro" id="IPR022674">
    <property type="entry name" value="G6P_DH_NAD-bd"/>
</dbReference>
<dbReference type="InterPro" id="IPR022675">
    <property type="entry name" value="G6P_DH_C"/>
</dbReference>
<dbReference type="GO" id="GO:0006006">
    <property type="term" value="P:glucose metabolic process"/>
    <property type="evidence" value="ECO:0007669"/>
    <property type="project" value="UniProtKB-KW"/>
</dbReference>
<feature type="binding site" evidence="7">
    <location>
        <position position="218"/>
    </location>
    <ligand>
        <name>substrate</name>
    </ligand>
</feature>
<dbReference type="GO" id="GO:0005829">
    <property type="term" value="C:cytosol"/>
    <property type="evidence" value="ECO:0007669"/>
    <property type="project" value="TreeGrafter"/>
</dbReference>
<dbReference type="InterPro" id="IPR019796">
    <property type="entry name" value="G6P_DH_AS"/>
</dbReference>
<feature type="binding site" evidence="7">
    <location>
        <position position="341"/>
    </location>
    <ligand>
        <name>substrate</name>
    </ligand>
</feature>
<feature type="binding site" evidence="7">
    <location>
        <position position="150"/>
    </location>
    <ligand>
        <name>NADP(+)</name>
        <dbReference type="ChEBI" id="CHEBI:58349"/>
    </ligand>
</feature>
<dbReference type="PANTHER" id="PTHR23429">
    <property type="entry name" value="GLUCOSE-6-PHOSPHATE 1-DEHYDROGENASE G6PD"/>
    <property type="match status" value="1"/>
</dbReference>
<reference evidence="10 11" key="1">
    <citation type="submission" date="2016-10" db="EMBL/GenBank/DDBJ databases">
        <authorList>
            <person name="de Groot N.N."/>
        </authorList>
    </citation>
    <scope>NUCLEOTIDE SEQUENCE [LARGE SCALE GENOMIC DNA]</scope>
    <source>
        <strain evidence="10 11">A52C2</strain>
    </source>
</reference>
<dbReference type="Proteomes" id="UP000199647">
    <property type="component" value="Unassembled WGS sequence"/>
</dbReference>
<comment type="catalytic activity">
    <reaction evidence="7">
        <text>D-glucose 6-phosphate + NADP(+) = 6-phospho-D-glucono-1,5-lactone + NADPH + H(+)</text>
        <dbReference type="Rhea" id="RHEA:15841"/>
        <dbReference type="ChEBI" id="CHEBI:15378"/>
        <dbReference type="ChEBI" id="CHEBI:57783"/>
        <dbReference type="ChEBI" id="CHEBI:57955"/>
        <dbReference type="ChEBI" id="CHEBI:58349"/>
        <dbReference type="ChEBI" id="CHEBI:61548"/>
        <dbReference type="EC" id="1.1.1.49"/>
    </reaction>
</comment>
<dbReference type="Gene3D" id="3.40.50.720">
    <property type="entry name" value="NAD(P)-binding Rossmann-like Domain"/>
    <property type="match status" value="1"/>
</dbReference>
<dbReference type="STRING" id="1855383.SAMN05216548_11258"/>
<evidence type="ECO:0000256" key="3">
    <source>
        <dbReference type="ARBA" id="ARBA00022526"/>
    </source>
</evidence>
<dbReference type="GO" id="GO:0050661">
    <property type="term" value="F:NADP binding"/>
    <property type="evidence" value="ECO:0007669"/>
    <property type="project" value="UniProtKB-UniRule"/>
</dbReference>
<evidence type="ECO:0000256" key="2">
    <source>
        <dbReference type="ARBA" id="ARBA00009975"/>
    </source>
</evidence>
<accession>A0A1H9LXG3</accession>
<keyword evidence="6 7" id="KW-0119">Carbohydrate metabolism</keyword>
<dbReference type="PIRSF" id="PIRSF000110">
    <property type="entry name" value="G6PD"/>
    <property type="match status" value="1"/>
</dbReference>
<feature type="binding site" evidence="7">
    <location>
        <position position="180"/>
    </location>
    <ligand>
        <name>substrate</name>
    </ligand>
</feature>
<feature type="binding site" evidence="7">
    <location>
        <position position="51"/>
    </location>
    <ligand>
        <name>NADP(+)</name>
        <dbReference type="ChEBI" id="CHEBI:58349"/>
    </ligand>
</feature>
<dbReference type="SUPFAM" id="SSF51735">
    <property type="entry name" value="NAD(P)-binding Rossmann-fold domains"/>
    <property type="match status" value="1"/>
</dbReference>
<evidence type="ECO:0000256" key="4">
    <source>
        <dbReference type="ARBA" id="ARBA00022857"/>
    </source>
</evidence>
<dbReference type="PRINTS" id="PR00079">
    <property type="entry name" value="G6PDHDRGNASE"/>
</dbReference>
<dbReference type="OrthoDB" id="9802739at2"/>
<protein>
    <recommendedName>
        <fullName evidence="7">Glucose-6-phosphate 1-dehydrogenase</fullName>
        <shortName evidence="7">G6PD</shortName>
        <ecNumber evidence="7">1.1.1.49</ecNumber>
    </recommendedName>
</protein>
<organism evidence="10 11">
    <name type="scientific">Faunimonas pinastri</name>
    <dbReference type="NCBI Taxonomy" id="1855383"/>
    <lineage>
        <taxon>Bacteria</taxon>
        <taxon>Pseudomonadati</taxon>
        <taxon>Pseudomonadota</taxon>
        <taxon>Alphaproteobacteria</taxon>
        <taxon>Hyphomicrobiales</taxon>
        <taxon>Afifellaceae</taxon>
        <taxon>Faunimonas</taxon>
    </lineage>
</organism>
<feature type="binding site" evidence="7">
    <location>
        <position position="237"/>
    </location>
    <ligand>
        <name>substrate</name>
    </ligand>
</feature>
<feature type="domain" description="Glucose-6-phosphate dehydrogenase NAD-binding" evidence="8">
    <location>
        <begin position="14"/>
        <end position="189"/>
    </location>
</feature>
<feature type="domain" description="Glucose-6-phosphate dehydrogenase C-terminal" evidence="9">
    <location>
        <begin position="191"/>
        <end position="488"/>
    </location>
</feature>
<dbReference type="PROSITE" id="PS00069">
    <property type="entry name" value="G6P_DEHYDROGENASE"/>
    <property type="match status" value="1"/>
</dbReference>
<dbReference type="GO" id="GO:0004345">
    <property type="term" value="F:glucose-6-phosphate dehydrogenase activity"/>
    <property type="evidence" value="ECO:0007669"/>
    <property type="project" value="UniProtKB-UniRule"/>
</dbReference>
<dbReference type="EC" id="1.1.1.49" evidence="7"/>
<feature type="binding site" evidence="7">
    <location>
        <begin position="17"/>
        <end position="24"/>
    </location>
    <ligand>
        <name>NADP(+)</name>
        <dbReference type="ChEBI" id="CHEBI:58349"/>
    </ligand>
</feature>
<dbReference type="Pfam" id="PF00479">
    <property type="entry name" value="G6PD_N"/>
    <property type="match status" value="1"/>
</dbReference>
<comment type="function">
    <text evidence="7">Catalyzes the oxidation of glucose 6-phosphate to 6-phosphogluconolactone.</text>
</comment>
<dbReference type="Gene3D" id="3.30.360.10">
    <property type="entry name" value="Dihydrodipicolinate Reductase, domain 2"/>
    <property type="match status" value="1"/>
</dbReference>
<evidence type="ECO:0000259" key="9">
    <source>
        <dbReference type="Pfam" id="PF02781"/>
    </source>
</evidence>
<gene>
    <name evidence="7" type="primary">zwf</name>
    <name evidence="10" type="ORF">SAMN05216548_11258</name>
</gene>
<keyword evidence="4 7" id="KW-0521">NADP</keyword>
<sequence>MTYRVIPVPVFDYVVFGGTGDLARRKLLPALYFRLKDGQILEGSRIIGASRREMTDDEYRTMTSEALKEFLAPVDFDEAVVSRFLQMVSYVPVDAASEGGWDELRERLELEPDRIRAFYLAVGPDIFDPICENIGKHGLVTPQTRVVIEKPLGKDLDSARRVNESVGRVFSEDQIFRIDHYLGKETVQNLMALRFANVLYGPVWNSAMIDHVQITAAETVGVGSRGDYYDHSGALRDMVQNHLLQLLCLVAMEPPDTLDANSVRDEKLKVLKALRPINDENSSIITVRGQYRAGIIDGKSVPGYLDEVTDHASETETFVAIKAEVANWRWAGVPFYLRTGKRLPSRMSEIVIFFKQVPHSIFPKGSGNIQANRLVLRLQPDEGMKQWIMIKDPGPGGMRLRHVPLDMTFAEAFQVRNPDAYERLLLDVIRGNQTLFMRRDEVEAAWKWIDPIKECWERSSTAPKPYTAGTWGPSSAVAMIERDGRNWHEDIS</sequence>
<dbReference type="SUPFAM" id="SSF55347">
    <property type="entry name" value="Glyceraldehyde-3-phosphate dehydrogenase-like, C-terminal domain"/>
    <property type="match status" value="1"/>
</dbReference>
<evidence type="ECO:0000256" key="5">
    <source>
        <dbReference type="ARBA" id="ARBA00023002"/>
    </source>
</evidence>
<dbReference type="EMBL" id="FOFG01000012">
    <property type="protein sequence ID" value="SER16156.1"/>
    <property type="molecule type" value="Genomic_DNA"/>
</dbReference>
<dbReference type="NCBIfam" id="TIGR00871">
    <property type="entry name" value="zwf"/>
    <property type="match status" value="1"/>
</dbReference>
<dbReference type="GO" id="GO:0009051">
    <property type="term" value="P:pentose-phosphate shunt, oxidative branch"/>
    <property type="evidence" value="ECO:0007669"/>
    <property type="project" value="TreeGrafter"/>
</dbReference>
<evidence type="ECO:0000259" key="8">
    <source>
        <dbReference type="Pfam" id="PF00479"/>
    </source>
</evidence>
<dbReference type="InterPro" id="IPR001282">
    <property type="entry name" value="G6P_DH"/>
</dbReference>
<dbReference type="AlphaFoldDB" id="A0A1H9LXG3"/>
<comment type="caution">
    <text evidence="7">Lacks conserved residue(s) required for the propagation of feature annotation.</text>
</comment>
<dbReference type="UniPathway" id="UPA00115">
    <property type="reaction ID" value="UER00408"/>
</dbReference>
<feature type="active site" description="Proton acceptor" evidence="7">
    <location>
        <position position="242"/>
    </location>
</feature>
<evidence type="ECO:0000256" key="1">
    <source>
        <dbReference type="ARBA" id="ARBA00004937"/>
    </source>
</evidence>
<keyword evidence="5 7" id="KW-0560">Oxidoreductase</keyword>
<evidence type="ECO:0000256" key="7">
    <source>
        <dbReference type="HAMAP-Rule" id="MF_00966"/>
    </source>
</evidence>
<keyword evidence="11" id="KW-1185">Reference proteome</keyword>
<dbReference type="NCBIfam" id="NF009492">
    <property type="entry name" value="PRK12853.1-3"/>
    <property type="match status" value="1"/>
</dbReference>
<keyword evidence="3 7" id="KW-0313">Glucose metabolism</keyword>
<feature type="binding site" evidence="7">
    <location>
        <position position="184"/>
    </location>
    <ligand>
        <name>substrate</name>
    </ligand>
</feature>
<dbReference type="InterPro" id="IPR036291">
    <property type="entry name" value="NAD(P)-bd_dom_sf"/>
</dbReference>